<dbReference type="AlphaFoldDB" id="A0A256F8S9"/>
<protein>
    <submittedName>
        <fullName evidence="1">Uncharacterized protein</fullName>
    </submittedName>
</protein>
<comment type="caution">
    <text evidence="1">The sequence shown here is derived from an EMBL/GenBank/DDBJ whole genome shotgun (WGS) entry which is preliminary data.</text>
</comment>
<evidence type="ECO:0000313" key="1">
    <source>
        <dbReference type="EMBL" id="OYR11275.1"/>
    </source>
</evidence>
<evidence type="ECO:0000313" key="2">
    <source>
        <dbReference type="Proteomes" id="UP000216345"/>
    </source>
</evidence>
<dbReference type="EMBL" id="NNRK01000033">
    <property type="protein sequence ID" value="OYR11275.1"/>
    <property type="molecule type" value="Genomic_DNA"/>
</dbReference>
<gene>
    <name evidence="1" type="ORF">CEV32_1573</name>
</gene>
<organism evidence="1 2">
    <name type="scientific">Brucella rhizosphaerae</name>
    <dbReference type="NCBI Taxonomy" id="571254"/>
    <lineage>
        <taxon>Bacteria</taxon>
        <taxon>Pseudomonadati</taxon>
        <taxon>Pseudomonadota</taxon>
        <taxon>Alphaproteobacteria</taxon>
        <taxon>Hyphomicrobiales</taxon>
        <taxon>Brucellaceae</taxon>
        <taxon>Brucella/Ochrobactrum group</taxon>
        <taxon>Brucella</taxon>
    </lineage>
</organism>
<accession>A0A256F8S9</accession>
<name>A0A256F8S9_9HYPH</name>
<sequence>MVLFEKKRLKIPPCLSGTKAVLSNGTVKKQTGRISPACF</sequence>
<dbReference type="Proteomes" id="UP000216345">
    <property type="component" value="Unassembled WGS sequence"/>
</dbReference>
<proteinExistence type="predicted"/>
<keyword evidence="2" id="KW-1185">Reference proteome</keyword>
<reference evidence="1 2" key="1">
    <citation type="submission" date="2017-07" db="EMBL/GenBank/DDBJ databases">
        <title>Phylogenetic study on the rhizospheric bacterium Ochrobactrum sp. A44.</title>
        <authorList>
            <person name="Krzyzanowska D.M."/>
            <person name="Ossowicki A."/>
            <person name="Rajewska M."/>
            <person name="Maciag T."/>
            <person name="Kaczynski Z."/>
            <person name="Czerwicka M."/>
            <person name="Jafra S."/>
        </authorList>
    </citation>
    <scope>NUCLEOTIDE SEQUENCE [LARGE SCALE GENOMIC DNA]</scope>
    <source>
        <strain evidence="1 2">PR17</strain>
    </source>
</reference>